<dbReference type="InterPro" id="IPR027065">
    <property type="entry name" value="Lon_Prtase"/>
</dbReference>
<dbReference type="InterPro" id="IPR001478">
    <property type="entry name" value="PDZ"/>
</dbReference>
<proteinExistence type="predicted"/>
<organism evidence="2 3">
    <name type="scientific">Tessaracoccus lubricantis</name>
    <dbReference type="NCBI Taxonomy" id="545543"/>
    <lineage>
        <taxon>Bacteria</taxon>
        <taxon>Bacillati</taxon>
        <taxon>Actinomycetota</taxon>
        <taxon>Actinomycetes</taxon>
        <taxon>Propionibacteriales</taxon>
        <taxon>Propionibacteriaceae</taxon>
        <taxon>Tessaracoccus</taxon>
    </lineage>
</organism>
<keyword evidence="3" id="KW-1185">Reference proteome</keyword>
<dbReference type="EMBL" id="BAABLV010000003">
    <property type="protein sequence ID" value="GAA4888696.1"/>
    <property type="molecule type" value="Genomic_DNA"/>
</dbReference>
<evidence type="ECO:0000313" key="3">
    <source>
        <dbReference type="Proteomes" id="UP001501521"/>
    </source>
</evidence>
<feature type="domain" description="PDZ" evidence="1">
    <location>
        <begin position="113"/>
        <end position="197"/>
    </location>
</feature>
<dbReference type="RefSeq" id="WP_345577438.1">
    <property type="nucleotide sequence ID" value="NZ_BAABLV010000003.1"/>
</dbReference>
<dbReference type="Gene3D" id="3.30.230.10">
    <property type="match status" value="1"/>
</dbReference>
<dbReference type="SUPFAM" id="SSF50156">
    <property type="entry name" value="PDZ domain-like"/>
    <property type="match status" value="1"/>
</dbReference>
<protein>
    <submittedName>
        <fullName evidence="2">PDZ domain-containing protein</fullName>
    </submittedName>
</protein>
<dbReference type="PROSITE" id="PS50106">
    <property type="entry name" value="PDZ"/>
    <property type="match status" value="1"/>
</dbReference>
<dbReference type="Pfam" id="PF05362">
    <property type="entry name" value="Lon_C"/>
    <property type="match status" value="1"/>
</dbReference>
<dbReference type="InterPro" id="IPR036034">
    <property type="entry name" value="PDZ_sf"/>
</dbReference>
<dbReference type="InterPro" id="IPR014721">
    <property type="entry name" value="Ribsml_uS5_D2-typ_fold_subgr"/>
</dbReference>
<reference evidence="3" key="1">
    <citation type="journal article" date="2019" name="Int. J. Syst. Evol. Microbiol.">
        <title>The Global Catalogue of Microorganisms (GCM) 10K type strain sequencing project: providing services to taxonomists for standard genome sequencing and annotation.</title>
        <authorList>
            <consortium name="The Broad Institute Genomics Platform"/>
            <consortium name="The Broad Institute Genome Sequencing Center for Infectious Disease"/>
            <person name="Wu L."/>
            <person name="Ma J."/>
        </authorList>
    </citation>
    <scope>NUCLEOTIDE SEQUENCE [LARGE SCALE GENOMIC DNA]</scope>
    <source>
        <strain evidence="3">JCM 19125</strain>
    </source>
</reference>
<dbReference type="Pfam" id="PF13180">
    <property type="entry name" value="PDZ_2"/>
    <property type="match status" value="1"/>
</dbReference>
<comment type="caution">
    <text evidence="2">The sequence shown here is derived from an EMBL/GenBank/DDBJ whole genome shotgun (WGS) entry which is preliminary data.</text>
</comment>
<evidence type="ECO:0000313" key="2">
    <source>
        <dbReference type="EMBL" id="GAA4888696.1"/>
    </source>
</evidence>
<sequence>MSRNAVAIVSSLLFAALAALLVVTPVPYVAWRPGQTIDVLGTTDAGPVIDISGGLPTYPTDGRLLMTTIEATRVDASISLPEALYVHLATGSDAIPREIYYPPGKTIEQVRAEATLQMDNSRALAIVAALRAEGVPVAEVPSVGAVSLTGPSADKLLPGDVVQEVDGEPVETIDELQSIIAGRAVGDTITFTFLRDGRTLTETVTATADNTNPRRPDLGVRWAVGYQYSPTITFGIDAAVTGPSAGLIFALGIYDRITEGDLLGGRVVAGTGSVDATGRVGPIGGIREKITGAERDGAEIFLVPERNCQDIGDLRTRLTLIRVASFKEAVAALQLINEGNTAEVPTCG</sequence>
<gene>
    <name evidence="2" type="ORF">GCM10025789_01230</name>
</gene>
<dbReference type="SMART" id="SM00228">
    <property type="entry name" value="PDZ"/>
    <property type="match status" value="1"/>
</dbReference>
<evidence type="ECO:0000259" key="1">
    <source>
        <dbReference type="PROSITE" id="PS50106"/>
    </source>
</evidence>
<accession>A0ABP9EWD2</accession>
<dbReference type="Proteomes" id="UP001501521">
    <property type="component" value="Unassembled WGS sequence"/>
</dbReference>
<dbReference type="InterPro" id="IPR020568">
    <property type="entry name" value="Ribosomal_Su5_D2-typ_SF"/>
</dbReference>
<dbReference type="InterPro" id="IPR008269">
    <property type="entry name" value="Lon_proteolytic"/>
</dbReference>
<dbReference type="SUPFAM" id="SSF54211">
    <property type="entry name" value="Ribosomal protein S5 domain 2-like"/>
    <property type="match status" value="1"/>
</dbReference>
<dbReference type="Gene3D" id="2.30.42.10">
    <property type="match status" value="1"/>
</dbReference>
<name>A0ABP9EWD2_9ACTN</name>
<dbReference type="PANTHER" id="PTHR10046">
    <property type="entry name" value="ATP DEPENDENT LON PROTEASE FAMILY MEMBER"/>
    <property type="match status" value="1"/>
</dbReference>